<keyword evidence="3" id="KW-1185">Reference proteome</keyword>
<feature type="transmembrane region" description="Helical" evidence="1">
    <location>
        <begin position="12"/>
        <end position="33"/>
    </location>
</feature>
<sequence>MSSIIIIRLNKHTTILSTTILSTTILSTTILSTTILSKIILSKINFIIIIIIQMTSPSKH</sequence>
<name>W7JVK8_PLAFO</name>
<protein>
    <submittedName>
        <fullName evidence="2">Uncharacterized protein</fullName>
    </submittedName>
</protein>
<keyword evidence="1" id="KW-1133">Transmembrane helix</keyword>
<dbReference type="Proteomes" id="UP000030673">
    <property type="component" value="Unassembled WGS sequence"/>
</dbReference>
<organism evidence="2 3">
    <name type="scientific">Plasmodium falciparum (isolate NF54)</name>
    <dbReference type="NCBI Taxonomy" id="5843"/>
    <lineage>
        <taxon>Eukaryota</taxon>
        <taxon>Sar</taxon>
        <taxon>Alveolata</taxon>
        <taxon>Apicomplexa</taxon>
        <taxon>Aconoidasida</taxon>
        <taxon>Haemosporida</taxon>
        <taxon>Plasmodiidae</taxon>
        <taxon>Plasmodium</taxon>
        <taxon>Plasmodium (Laverania)</taxon>
    </lineage>
</organism>
<gene>
    <name evidence="2" type="ORF">PFNF54_02022</name>
</gene>
<reference evidence="2 3" key="1">
    <citation type="submission" date="2013-02" db="EMBL/GenBank/DDBJ databases">
        <title>The Genome Sequence of Plasmodium falciparum NF54.</title>
        <authorList>
            <consortium name="The Broad Institute Genome Sequencing Platform"/>
            <consortium name="The Broad Institute Genome Sequencing Center for Infectious Disease"/>
            <person name="Neafsey D."/>
            <person name="Cheeseman I."/>
            <person name="Volkman S."/>
            <person name="Adams J."/>
            <person name="Walker B."/>
            <person name="Young S.K."/>
            <person name="Zeng Q."/>
            <person name="Gargeya S."/>
            <person name="Fitzgerald M."/>
            <person name="Haas B."/>
            <person name="Abouelleil A."/>
            <person name="Alvarado L."/>
            <person name="Arachchi H.M."/>
            <person name="Berlin A.M."/>
            <person name="Chapman S.B."/>
            <person name="Dewar J."/>
            <person name="Goldberg J."/>
            <person name="Griggs A."/>
            <person name="Gujja S."/>
            <person name="Hansen M."/>
            <person name="Howarth C."/>
            <person name="Imamovic A."/>
            <person name="Larimer J."/>
            <person name="McCowan C."/>
            <person name="Murphy C."/>
            <person name="Neiman D."/>
            <person name="Pearson M."/>
            <person name="Priest M."/>
            <person name="Roberts A."/>
            <person name="Saif S."/>
            <person name="Shea T."/>
            <person name="Sisk P."/>
            <person name="Sykes S."/>
            <person name="Wortman J."/>
            <person name="Nusbaum C."/>
            <person name="Birren B."/>
        </authorList>
    </citation>
    <scope>NUCLEOTIDE SEQUENCE [LARGE SCALE GENOMIC DNA]</scope>
    <source>
        <strain evidence="2 3">NF54</strain>
    </source>
</reference>
<accession>W7JVK8</accession>
<keyword evidence="1" id="KW-0812">Transmembrane</keyword>
<evidence type="ECO:0000256" key="1">
    <source>
        <dbReference type="SAM" id="Phobius"/>
    </source>
</evidence>
<evidence type="ECO:0000313" key="3">
    <source>
        <dbReference type="Proteomes" id="UP000030673"/>
    </source>
</evidence>
<keyword evidence="1" id="KW-0472">Membrane</keyword>
<dbReference type="AlphaFoldDB" id="W7JVK8"/>
<proteinExistence type="predicted"/>
<evidence type="ECO:0000313" key="2">
    <source>
        <dbReference type="EMBL" id="EWC89058.1"/>
    </source>
</evidence>
<dbReference type="EMBL" id="KE123790">
    <property type="protein sequence ID" value="EWC89058.1"/>
    <property type="molecule type" value="Genomic_DNA"/>
</dbReference>